<dbReference type="InterPro" id="IPR035963">
    <property type="entry name" value="FERM_2"/>
</dbReference>
<evidence type="ECO:0008006" key="7">
    <source>
        <dbReference type="Google" id="ProtNLM"/>
    </source>
</evidence>
<dbReference type="InterPro" id="IPR001478">
    <property type="entry name" value="PDZ"/>
</dbReference>
<feature type="domain" description="WW" evidence="2">
    <location>
        <begin position="55"/>
        <end position="79"/>
    </location>
</feature>
<evidence type="ECO:0000259" key="4">
    <source>
        <dbReference type="PROSITE" id="PS50106"/>
    </source>
</evidence>
<dbReference type="InterPro" id="IPR036020">
    <property type="entry name" value="WW_dom_sf"/>
</dbReference>
<dbReference type="CDD" id="cd14473">
    <property type="entry name" value="FERM_B-lobe"/>
    <property type="match status" value="1"/>
</dbReference>
<feature type="region of interest" description="Disordered" evidence="1">
    <location>
        <begin position="758"/>
        <end position="793"/>
    </location>
</feature>
<organism evidence="5 6">
    <name type="scientific">Bugula neritina</name>
    <name type="common">Brown bryozoan</name>
    <name type="synonym">Sertularia neritina</name>
    <dbReference type="NCBI Taxonomy" id="10212"/>
    <lineage>
        <taxon>Eukaryota</taxon>
        <taxon>Metazoa</taxon>
        <taxon>Spiralia</taxon>
        <taxon>Lophotrochozoa</taxon>
        <taxon>Bryozoa</taxon>
        <taxon>Gymnolaemata</taxon>
        <taxon>Cheilostomatida</taxon>
        <taxon>Flustrina</taxon>
        <taxon>Buguloidea</taxon>
        <taxon>Bugulidae</taxon>
        <taxon>Bugula</taxon>
    </lineage>
</organism>
<dbReference type="InterPro" id="IPR019748">
    <property type="entry name" value="FERM_central"/>
</dbReference>
<dbReference type="SUPFAM" id="SSF47031">
    <property type="entry name" value="Second domain of FERM"/>
    <property type="match status" value="1"/>
</dbReference>
<reference evidence="5" key="1">
    <citation type="submission" date="2020-06" db="EMBL/GenBank/DDBJ databases">
        <title>Draft genome of Bugula neritina, a colonial animal packing powerful symbionts and potential medicines.</title>
        <authorList>
            <person name="Rayko M."/>
        </authorList>
    </citation>
    <scope>NUCLEOTIDE SEQUENCE [LARGE SCALE GENOMIC DNA]</scope>
    <source>
        <strain evidence="5">Kwan_BN1</strain>
    </source>
</reference>
<feature type="compositionally biased region" description="Polar residues" evidence="1">
    <location>
        <begin position="918"/>
        <end position="940"/>
    </location>
</feature>
<dbReference type="CDD" id="cd00201">
    <property type="entry name" value="WW"/>
    <property type="match status" value="1"/>
</dbReference>
<dbReference type="SUPFAM" id="SSF51045">
    <property type="entry name" value="WW domain"/>
    <property type="match status" value="1"/>
</dbReference>
<keyword evidence="6" id="KW-1185">Reference proteome</keyword>
<feature type="compositionally biased region" description="Polar residues" evidence="1">
    <location>
        <begin position="1150"/>
        <end position="1183"/>
    </location>
</feature>
<feature type="compositionally biased region" description="Low complexity" evidence="1">
    <location>
        <begin position="1362"/>
        <end position="1384"/>
    </location>
</feature>
<feature type="region of interest" description="Disordered" evidence="1">
    <location>
        <begin position="815"/>
        <end position="940"/>
    </location>
</feature>
<feature type="compositionally biased region" description="Polar residues" evidence="1">
    <location>
        <begin position="897"/>
        <end position="908"/>
    </location>
</feature>
<feature type="region of interest" description="Disordered" evidence="1">
    <location>
        <begin position="574"/>
        <end position="602"/>
    </location>
</feature>
<feature type="region of interest" description="Disordered" evidence="1">
    <location>
        <begin position="1351"/>
        <end position="1395"/>
    </location>
</feature>
<dbReference type="Gene3D" id="2.30.29.30">
    <property type="entry name" value="Pleckstrin-homology domain (PH domain)/Phosphotyrosine-binding domain (PTB)"/>
    <property type="match status" value="1"/>
</dbReference>
<dbReference type="SUPFAM" id="SSF50156">
    <property type="entry name" value="PDZ domain-like"/>
    <property type="match status" value="1"/>
</dbReference>
<dbReference type="EMBL" id="VXIV02000272">
    <property type="protein sequence ID" value="KAF6039362.1"/>
    <property type="molecule type" value="Genomic_DNA"/>
</dbReference>
<feature type="region of interest" description="Disordered" evidence="1">
    <location>
        <begin position="657"/>
        <end position="698"/>
    </location>
</feature>
<dbReference type="Pfam" id="PF00373">
    <property type="entry name" value="FERM_M"/>
    <property type="match status" value="1"/>
</dbReference>
<dbReference type="Gene3D" id="2.30.42.10">
    <property type="match status" value="1"/>
</dbReference>
<dbReference type="Gene3D" id="2.20.70.10">
    <property type="match status" value="1"/>
</dbReference>
<dbReference type="SUPFAM" id="SSF54236">
    <property type="entry name" value="Ubiquitin-like"/>
    <property type="match status" value="1"/>
</dbReference>
<dbReference type="PANTHER" id="PTHR46221">
    <property type="entry name" value="FERM AND PDZ DOMAIN-CONTAINING PROTEIN FAMILY MEMBER"/>
    <property type="match status" value="1"/>
</dbReference>
<feature type="region of interest" description="Disordered" evidence="1">
    <location>
        <begin position="617"/>
        <end position="645"/>
    </location>
</feature>
<feature type="compositionally biased region" description="Polar residues" evidence="1">
    <location>
        <begin position="658"/>
        <end position="678"/>
    </location>
</feature>
<dbReference type="InterPro" id="IPR011993">
    <property type="entry name" value="PH-like_dom_sf"/>
</dbReference>
<dbReference type="InterPro" id="IPR029071">
    <property type="entry name" value="Ubiquitin-like_domsf"/>
</dbReference>
<feature type="region of interest" description="Disordered" evidence="1">
    <location>
        <begin position="1628"/>
        <end position="1669"/>
    </location>
</feature>
<evidence type="ECO:0000256" key="1">
    <source>
        <dbReference type="SAM" id="MobiDB-lite"/>
    </source>
</evidence>
<feature type="region of interest" description="Disordered" evidence="1">
    <location>
        <begin position="1454"/>
        <end position="1475"/>
    </location>
</feature>
<dbReference type="PROSITE" id="PS50106">
    <property type="entry name" value="PDZ"/>
    <property type="match status" value="1"/>
</dbReference>
<feature type="compositionally biased region" description="Polar residues" evidence="1">
    <location>
        <begin position="1191"/>
        <end position="1200"/>
    </location>
</feature>
<feature type="region of interest" description="Disordered" evidence="1">
    <location>
        <begin position="1120"/>
        <end position="1200"/>
    </location>
</feature>
<gene>
    <name evidence="5" type="ORF">EB796_002326</name>
</gene>
<evidence type="ECO:0000259" key="3">
    <source>
        <dbReference type="PROSITE" id="PS50057"/>
    </source>
</evidence>
<proteinExistence type="predicted"/>
<comment type="caution">
    <text evidence="5">The sequence shown here is derived from an EMBL/GenBank/DDBJ whole genome shotgun (WGS) entry which is preliminary data.</text>
</comment>
<dbReference type="OrthoDB" id="5859304at2759"/>
<dbReference type="PROSITE" id="PS50057">
    <property type="entry name" value="FERM_3"/>
    <property type="match status" value="1"/>
</dbReference>
<dbReference type="InterPro" id="IPR001202">
    <property type="entry name" value="WW_dom"/>
</dbReference>
<dbReference type="InterPro" id="IPR014352">
    <property type="entry name" value="FERM/acyl-CoA-bd_prot_sf"/>
</dbReference>
<feature type="compositionally biased region" description="Polar residues" evidence="1">
    <location>
        <begin position="835"/>
        <end position="885"/>
    </location>
</feature>
<feature type="domain" description="FERM" evidence="3">
    <location>
        <begin position="240"/>
        <end position="558"/>
    </location>
</feature>
<accession>A0A7J7KMH5</accession>
<feature type="compositionally biased region" description="Basic and acidic residues" evidence="1">
    <location>
        <begin position="975"/>
        <end position="987"/>
    </location>
</feature>
<evidence type="ECO:0000313" key="5">
    <source>
        <dbReference type="EMBL" id="KAF6039362.1"/>
    </source>
</evidence>
<dbReference type="InterPro" id="IPR000299">
    <property type="entry name" value="FERM_domain"/>
</dbReference>
<dbReference type="PROSITE" id="PS50020">
    <property type="entry name" value="WW_DOMAIN_2"/>
    <property type="match status" value="1"/>
</dbReference>
<feature type="domain" description="PDZ" evidence="4">
    <location>
        <begin position="106"/>
        <end position="183"/>
    </location>
</feature>
<dbReference type="SMART" id="SM00456">
    <property type="entry name" value="WW"/>
    <property type="match status" value="1"/>
</dbReference>
<evidence type="ECO:0000259" key="2">
    <source>
        <dbReference type="PROSITE" id="PS50020"/>
    </source>
</evidence>
<feature type="region of interest" description="Disordered" evidence="1">
    <location>
        <begin position="1576"/>
        <end position="1609"/>
    </location>
</feature>
<dbReference type="SMART" id="SM00295">
    <property type="entry name" value="B41"/>
    <property type="match status" value="1"/>
</dbReference>
<dbReference type="SMART" id="SM00228">
    <property type="entry name" value="PDZ"/>
    <property type="match status" value="1"/>
</dbReference>
<name>A0A7J7KMH5_BUGNE</name>
<dbReference type="InterPro" id="IPR019749">
    <property type="entry name" value="Band_41_domain"/>
</dbReference>
<dbReference type="SUPFAM" id="SSF50729">
    <property type="entry name" value="PH domain-like"/>
    <property type="match status" value="1"/>
</dbReference>
<feature type="region of interest" description="Disordered" evidence="1">
    <location>
        <begin position="967"/>
        <end position="1000"/>
    </location>
</feature>
<dbReference type="PANTHER" id="PTHR46221:SF3">
    <property type="entry name" value="FERM AND PDZ DOMAIN-CONTAINING PROTEIN 4"/>
    <property type="match status" value="1"/>
</dbReference>
<dbReference type="InterPro" id="IPR036034">
    <property type="entry name" value="PDZ_sf"/>
</dbReference>
<dbReference type="Pfam" id="PF00595">
    <property type="entry name" value="PDZ"/>
    <property type="match status" value="1"/>
</dbReference>
<feature type="compositionally biased region" description="Polar residues" evidence="1">
    <location>
        <begin position="1643"/>
        <end position="1669"/>
    </location>
</feature>
<sequence length="1669" mass="182587">MLTVCCYNLQRTVAEVLLLAEVGQVNTNNSADATNHLDELRGSFSHSSSNSLGQSGLPGGWESAIDKDGRTYYINHLVKPHNENVSTYNDPRKQLDVEYEYAETRVITLSRDDQLGFGFVAGSERPVVVRCVTEEGPSDGLLLPGDQIHEINNEDVREAPRSRVIELVKSSEKELVLTVSQPPTISTEGKKSILLNAAKKQQRLKRDFSASRVRFNEDSLAKKKRSSLSMNNRSDASVSHVLKVHIETNQTRSFKYDGFTLVKDVLHALQEKLDIRCIEHFGLVLHNIRSPLSAKMVILSNTEKVKQVVEQLIEDGTQVLFRIVYVPRDAYDLLRKDSISFQYFYTQCCQDVIKERFSSDLKCDVALRLASLHMQDHAIDRQIPFQKISIKLIEREFGLSMFLNPSMLRAVRPKELRKMLAHFMKMNQGLIAPGQKQVTPLQAKLHYMKIVSELRSFGGKCFLATLVDRRAEVMLLVGPKCGISQVTDIKSFTLHMLADFDLIEEITVQPEDSGATKLVNVLLSDKNLPTLGLSMMNTDAKDFLTFVQGYHNLFCGSADIIRHLSLRETIKDAGDLSRRPHTPPILTKPGNVDINKNESGEPDYATIEDVQHSAQFNATDTPKKPPLPSPNKENPEPRLRSGSTSMPVKVCNVLLPHQSGNTSSLSSQEPTHCYSNENAPELPVTSMEDSPPPTSSIDDLIDDDVDSSITSSRGLVQESNVNGLTVDCMNELHKLDNAGILLDPRMFKDKGVYLSPPSPSLDLTTLPPPPDDPIQPISSPSVIPPPPPHFTDGSVDFLAADTDREIGTQMQAVDAIHVQDSVDKESGIDSDDSGTETLNSTDNTSGQSHDRPTSSNQTDSKNLRANQQQDLKVTSQQMPASSLRSRLQEHRAKAKQQAESIQAQQLPVYTSPVKPDPITSTSINSSRKLANPQPVSSNTTAQADDIICSVENDLDLRMTQALMQFTEDSPSNPEDTDHAQSRADHVDANSPCTPHSAVPPMMLNDSQVDVSTEEEDNISLNNNDLAEPVYMNSEIEIALPAKLPTRTDQLTVAAIDEALDNLSCSSDVDQGSVTASPVLEPNKDVSKLTVTKVSDSISIPSSEEQTVVKQNSATIHLVGADVQEKEHPTKPNVTPQPPPRRRKGLRGSVSMASLISDKNSTPSKSTVTSGQPLSALKSQTLTKDQIEDSGRTSGSSRTYQRSISDFKETAKLGQSNEKHSLSHSGNLANSGHSLSHLNLSSTTQYTNNPISRDLSILRAKSSKKSKQERASRTASVIGVPTNITCTAGEVLANLVPISRDTNSSFRAQVPHTLGNDVKLTSRNDVFEDIFKTAEGQGIIPAGLVEKDEVEAGVRRRHHHRMSSNQSSIRSTTSNSSTQNKSNRPAAPPPAPPSASVIIESRADNSQPNKDSLHNSRLAVSNAEVKEGMLGVEYTTLNNKPSPGGTCATMSISQPASKDNQQMPPATQSNVVSADNTSPVLPLTRQESLLNCNSGLEKNGSFVKFSGYSGVAPVSPQLTRESGYKKHSTKKNAATTLVSDSIIGEPPQRKRGIMSKISNLMSSKKRSMSLDRLTVEAEYSKQGRGSLKATSTSNRPTILPGDKNHNKYKSEGFRSLGKTKFHSNPKLSVSLTDLVLDPKRDKVTTSQLQLSSGRTQSIESLLDSPINSPI</sequence>
<dbReference type="Gene3D" id="1.20.80.10">
    <property type="match status" value="1"/>
</dbReference>
<evidence type="ECO:0000313" key="6">
    <source>
        <dbReference type="Proteomes" id="UP000593567"/>
    </source>
</evidence>
<dbReference type="CDD" id="cd06769">
    <property type="entry name" value="PDZ_FRMPD1_3_4-like"/>
    <property type="match status" value="1"/>
</dbReference>
<dbReference type="Proteomes" id="UP000593567">
    <property type="component" value="Unassembled WGS sequence"/>
</dbReference>
<protein>
    <recommendedName>
        <fullName evidence="7">FERM and PDZ domain-containing protein 4</fullName>
    </recommendedName>
</protein>